<feature type="compositionally biased region" description="Acidic residues" evidence="2">
    <location>
        <begin position="52"/>
        <end position="62"/>
    </location>
</feature>
<name>A0A9N9JMY1_9GLOM</name>
<dbReference type="Proteomes" id="UP000789396">
    <property type="component" value="Unassembled WGS sequence"/>
</dbReference>
<comment type="caution">
    <text evidence="3">The sequence shown here is derived from an EMBL/GenBank/DDBJ whole genome shotgun (WGS) entry which is preliminary data.</text>
</comment>
<dbReference type="InterPro" id="IPR007587">
    <property type="entry name" value="SAPS"/>
</dbReference>
<dbReference type="OrthoDB" id="2449038at2759"/>
<proteinExistence type="inferred from homology"/>
<comment type="similarity">
    <text evidence="1">Belongs to the SAPS family.</text>
</comment>
<dbReference type="EMBL" id="CAJVPZ010059758">
    <property type="protein sequence ID" value="CAG8789458.1"/>
    <property type="molecule type" value="Genomic_DNA"/>
</dbReference>
<organism evidence="3 4">
    <name type="scientific">Racocetra fulgida</name>
    <dbReference type="NCBI Taxonomy" id="60492"/>
    <lineage>
        <taxon>Eukaryota</taxon>
        <taxon>Fungi</taxon>
        <taxon>Fungi incertae sedis</taxon>
        <taxon>Mucoromycota</taxon>
        <taxon>Glomeromycotina</taxon>
        <taxon>Glomeromycetes</taxon>
        <taxon>Diversisporales</taxon>
        <taxon>Gigasporaceae</taxon>
        <taxon>Racocetra</taxon>
    </lineage>
</organism>
<dbReference type="GO" id="GO:0019903">
    <property type="term" value="F:protein phosphatase binding"/>
    <property type="evidence" value="ECO:0007669"/>
    <property type="project" value="InterPro"/>
</dbReference>
<feature type="non-terminal residue" evidence="3">
    <location>
        <position position="74"/>
    </location>
</feature>
<sequence length="74" mass="8111">VRLGYMGHLTFIAEEVVKLLDRYAVEIGEKVRAPLGGQRPSNHDSMSPSREESDDDDDDDTSEAVADGDMASDQ</sequence>
<evidence type="ECO:0000313" key="3">
    <source>
        <dbReference type="EMBL" id="CAG8789458.1"/>
    </source>
</evidence>
<evidence type="ECO:0000256" key="1">
    <source>
        <dbReference type="ARBA" id="ARBA00006180"/>
    </source>
</evidence>
<feature type="non-terminal residue" evidence="3">
    <location>
        <position position="1"/>
    </location>
</feature>
<gene>
    <name evidence="3" type="ORF">RFULGI_LOCUS16595</name>
</gene>
<evidence type="ECO:0000256" key="2">
    <source>
        <dbReference type="SAM" id="MobiDB-lite"/>
    </source>
</evidence>
<feature type="compositionally biased region" description="Low complexity" evidence="2">
    <location>
        <begin position="63"/>
        <end position="74"/>
    </location>
</feature>
<evidence type="ECO:0000313" key="4">
    <source>
        <dbReference type="Proteomes" id="UP000789396"/>
    </source>
</evidence>
<reference evidence="3" key="1">
    <citation type="submission" date="2021-06" db="EMBL/GenBank/DDBJ databases">
        <authorList>
            <person name="Kallberg Y."/>
            <person name="Tangrot J."/>
            <person name="Rosling A."/>
        </authorList>
    </citation>
    <scope>NUCLEOTIDE SEQUENCE</scope>
    <source>
        <strain evidence="3">IN212</strain>
    </source>
</reference>
<keyword evidence="4" id="KW-1185">Reference proteome</keyword>
<dbReference type="AlphaFoldDB" id="A0A9N9JMY1"/>
<feature type="region of interest" description="Disordered" evidence="2">
    <location>
        <begin position="31"/>
        <end position="74"/>
    </location>
</feature>
<protein>
    <submittedName>
        <fullName evidence="3">2806_t:CDS:1</fullName>
    </submittedName>
</protein>
<dbReference type="Pfam" id="PF04499">
    <property type="entry name" value="SAPS"/>
    <property type="match status" value="1"/>
</dbReference>
<accession>A0A9N9JMY1</accession>